<sequence>MTRTPEARLWQSVLTAGLHDAAKGKDAGWIGSSDFQLVCVFTGLDPEAVAERFDADRFRRLIKAA</sequence>
<proteinExistence type="predicted"/>
<keyword evidence="2" id="KW-1185">Reference proteome</keyword>
<gene>
    <name evidence="1" type="ORF">HAT86_12070</name>
</gene>
<organism evidence="1 2">
    <name type="scientific">Roseovarius gahaiensis</name>
    <dbReference type="NCBI Taxonomy" id="2716691"/>
    <lineage>
        <taxon>Bacteria</taxon>
        <taxon>Pseudomonadati</taxon>
        <taxon>Pseudomonadota</taxon>
        <taxon>Alphaproteobacteria</taxon>
        <taxon>Rhodobacterales</taxon>
        <taxon>Roseobacteraceae</taxon>
        <taxon>Roseovarius</taxon>
    </lineage>
</organism>
<comment type="caution">
    <text evidence="1">The sequence shown here is derived from an EMBL/GenBank/DDBJ whole genome shotgun (WGS) entry which is preliminary data.</text>
</comment>
<dbReference type="Proteomes" id="UP000639775">
    <property type="component" value="Unassembled WGS sequence"/>
</dbReference>
<accession>A0A967BIB4</accession>
<protein>
    <submittedName>
        <fullName evidence="1">Uncharacterized protein</fullName>
    </submittedName>
</protein>
<evidence type="ECO:0000313" key="1">
    <source>
        <dbReference type="EMBL" id="NHQ75192.1"/>
    </source>
</evidence>
<dbReference type="EMBL" id="JAAORB010000027">
    <property type="protein sequence ID" value="NHQ75192.1"/>
    <property type="molecule type" value="Genomic_DNA"/>
</dbReference>
<dbReference type="AlphaFoldDB" id="A0A967BIB4"/>
<evidence type="ECO:0000313" key="2">
    <source>
        <dbReference type="Proteomes" id="UP000639775"/>
    </source>
</evidence>
<reference evidence="1" key="1">
    <citation type="submission" date="2020-03" db="EMBL/GenBank/DDBJ databases">
        <title>Roseovarius gahaiensis sp. nov., isolated from Gahai Saline Lake, China.</title>
        <authorList>
            <person name="Sun X."/>
        </authorList>
    </citation>
    <scope>NUCLEOTIDE SEQUENCE</scope>
    <source>
        <strain evidence="1">GH877</strain>
    </source>
</reference>
<dbReference type="RefSeq" id="WP_167197914.1">
    <property type="nucleotide sequence ID" value="NZ_JAAORB010000027.1"/>
</dbReference>
<name>A0A967BIB4_9RHOB</name>